<name>A0A5Q4BZU7_9PEZI</name>
<feature type="transmembrane region" description="Helical" evidence="3">
    <location>
        <begin position="281"/>
        <end position="299"/>
    </location>
</feature>
<dbReference type="PANTHER" id="PTHR23520:SF5">
    <property type="entry name" value="TRANSPORTER, PUTATIVE (AFU_ORTHOLOGUE AFUA_3G04000)-RELATED"/>
    <property type="match status" value="1"/>
</dbReference>
<evidence type="ECO:0000256" key="2">
    <source>
        <dbReference type="SAM" id="MobiDB-lite"/>
    </source>
</evidence>
<dbReference type="SUPFAM" id="SSF103473">
    <property type="entry name" value="MFS general substrate transporter"/>
    <property type="match status" value="1"/>
</dbReference>
<feature type="region of interest" description="Disordered" evidence="2">
    <location>
        <begin position="237"/>
        <end position="259"/>
    </location>
</feature>
<dbReference type="EMBL" id="PUHP01000158">
    <property type="protein sequence ID" value="TQN72622.1"/>
    <property type="molecule type" value="Genomic_DNA"/>
</dbReference>
<accession>A0A5Q4BZU7</accession>
<protein>
    <submittedName>
        <fullName evidence="5">Putative membrane protein</fullName>
    </submittedName>
</protein>
<dbReference type="PANTHER" id="PTHR23520">
    <property type="entry name" value="TRANSPORTER, PUTATIVE (AFU_ORTHOLOGUE AFUA_3G04000)-RELATED"/>
    <property type="match status" value="1"/>
</dbReference>
<evidence type="ECO:0000259" key="4">
    <source>
        <dbReference type="PROSITE" id="PS50850"/>
    </source>
</evidence>
<dbReference type="Gene3D" id="1.20.1250.20">
    <property type="entry name" value="MFS general substrate transporter like domains"/>
    <property type="match status" value="1"/>
</dbReference>
<feature type="transmembrane region" description="Helical" evidence="3">
    <location>
        <begin position="64"/>
        <end position="82"/>
    </location>
</feature>
<dbReference type="InterPro" id="IPR001611">
    <property type="entry name" value="Leu-rich_rpt"/>
</dbReference>
<keyword evidence="3" id="KW-0472">Membrane</keyword>
<dbReference type="InterPro" id="IPR036259">
    <property type="entry name" value="MFS_trans_sf"/>
</dbReference>
<reference evidence="5 6" key="1">
    <citation type="journal article" date="2019" name="Sci. Rep.">
        <title>Colletotrichum shisoi sp. nov., an anthracnose pathogen of Perilla frutescens in Japan: molecular phylogenetic, morphological and genomic evidence.</title>
        <authorList>
            <person name="Gan P."/>
            <person name="Tsushima A."/>
            <person name="Hiroyama R."/>
            <person name="Narusaka M."/>
            <person name="Takano Y."/>
            <person name="Narusaka Y."/>
            <person name="Kawaradani M."/>
            <person name="Damm U."/>
            <person name="Shirasu K."/>
        </authorList>
    </citation>
    <scope>NUCLEOTIDE SEQUENCE [LARGE SCALE GENOMIC DNA]</scope>
    <source>
        <strain evidence="5 6">PG-2018a</strain>
    </source>
</reference>
<keyword evidence="3" id="KW-1133">Transmembrane helix</keyword>
<sequence length="482" mass="52186">MSSDNTTSWLTRLAEESGFTSILGSCRDTKVLCLQRFVRLFAYGASFLILVHFLSSLGFSDERIGLFMTLTLLGDVVISFMLTAITDQVGRRKILAAGAILMVMSGLVFSWSGNYWVLVAASIVGVISPSGNEIGPFRAVEESILAQLTDRERRSDIFAWYTLFGTAGAALGTLTCGWVVQALENASSWTRDESYRVVFLIYAGLGLLKLMLVFSLTSGAEVADSAVVQTSGERQQLLADSPDDQQENRPRRTTDERRPTPTLLERLRALVPYISPLSRSILFRLLLLFCIDSFASGMASPSWLTYFFTTVHSLQPGSLGTLFLVTNLLATISNLAALPLARRLGPLKTMVLTHLPSAVFLSMIPLPSPGPVGTWAAMGFLSLRACTQSMDQAPRQAFLAAAVLPSERTAVLGVVNIVKTLAQAGGIGSAGFLSGKHLWVVVLSGAGVLKACYDLLMLGMFLGLRDREASSAKSRSRDEEES</sequence>
<evidence type="ECO:0000313" key="5">
    <source>
        <dbReference type="EMBL" id="TQN72622.1"/>
    </source>
</evidence>
<evidence type="ECO:0000256" key="1">
    <source>
        <dbReference type="ARBA" id="ARBA00004141"/>
    </source>
</evidence>
<dbReference type="PROSITE" id="PS50850">
    <property type="entry name" value="MFS"/>
    <property type="match status" value="1"/>
</dbReference>
<feature type="transmembrane region" description="Helical" evidence="3">
    <location>
        <begin position="94"/>
        <end position="111"/>
    </location>
</feature>
<dbReference type="InterPro" id="IPR020846">
    <property type="entry name" value="MFS_dom"/>
</dbReference>
<organism evidence="5 6">
    <name type="scientific">Colletotrichum shisoi</name>
    <dbReference type="NCBI Taxonomy" id="2078593"/>
    <lineage>
        <taxon>Eukaryota</taxon>
        <taxon>Fungi</taxon>
        <taxon>Dikarya</taxon>
        <taxon>Ascomycota</taxon>
        <taxon>Pezizomycotina</taxon>
        <taxon>Sordariomycetes</taxon>
        <taxon>Hypocreomycetidae</taxon>
        <taxon>Glomerellales</taxon>
        <taxon>Glomerellaceae</taxon>
        <taxon>Colletotrichum</taxon>
        <taxon>Colletotrichum destructivum species complex</taxon>
    </lineage>
</organism>
<dbReference type="InterPro" id="IPR011701">
    <property type="entry name" value="MFS"/>
</dbReference>
<keyword evidence="6" id="KW-1185">Reference proteome</keyword>
<keyword evidence="3" id="KW-0812">Transmembrane</keyword>
<dbReference type="Proteomes" id="UP000326340">
    <property type="component" value="Unassembled WGS sequence"/>
</dbReference>
<feature type="transmembrane region" description="Helical" evidence="3">
    <location>
        <begin position="195"/>
        <end position="216"/>
    </location>
</feature>
<dbReference type="GO" id="GO:0022857">
    <property type="term" value="F:transmembrane transporter activity"/>
    <property type="evidence" value="ECO:0007669"/>
    <property type="project" value="InterPro"/>
</dbReference>
<feature type="transmembrane region" description="Helical" evidence="3">
    <location>
        <begin position="319"/>
        <end position="338"/>
    </location>
</feature>
<feature type="transmembrane region" description="Helical" evidence="3">
    <location>
        <begin position="158"/>
        <end position="183"/>
    </location>
</feature>
<comment type="caution">
    <text evidence="5">The sequence shown here is derived from an EMBL/GenBank/DDBJ whole genome shotgun (WGS) entry which is preliminary data.</text>
</comment>
<dbReference type="AlphaFoldDB" id="A0A5Q4BZU7"/>
<dbReference type="Pfam" id="PF07690">
    <property type="entry name" value="MFS_1"/>
    <property type="match status" value="1"/>
</dbReference>
<dbReference type="OrthoDB" id="10027823at2759"/>
<feature type="transmembrane region" description="Helical" evidence="3">
    <location>
        <begin position="37"/>
        <end position="58"/>
    </location>
</feature>
<evidence type="ECO:0000256" key="3">
    <source>
        <dbReference type="SAM" id="Phobius"/>
    </source>
</evidence>
<feature type="compositionally biased region" description="Basic and acidic residues" evidence="2">
    <location>
        <begin position="246"/>
        <end position="259"/>
    </location>
</feature>
<gene>
    <name evidence="5" type="ORF">CSHISOI_02833</name>
</gene>
<dbReference type="GO" id="GO:0000329">
    <property type="term" value="C:fungal-type vacuole membrane"/>
    <property type="evidence" value="ECO:0007669"/>
    <property type="project" value="TreeGrafter"/>
</dbReference>
<evidence type="ECO:0000313" key="6">
    <source>
        <dbReference type="Proteomes" id="UP000326340"/>
    </source>
</evidence>
<comment type="subcellular location">
    <subcellularLocation>
        <location evidence="1">Membrane</location>
        <topology evidence="1">Multi-pass membrane protein</topology>
    </subcellularLocation>
</comment>
<proteinExistence type="predicted"/>
<dbReference type="PROSITE" id="PS51450">
    <property type="entry name" value="LRR"/>
    <property type="match status" value="1"/>
</dbReference>
<feature type="domain" description="Major facilitator superfamily (MFS) profile" evidence="4">
    <location>
        <begin position="28"/>
        <end position="482"/>
    </location>
</feature>